<sequence length="201" mass="20967">MVALLAAGSVFSFLGQQRDSNSRPEGGAAEESGGSRYHVSLPKTVDGGRLALDEDLSDKPENQNPDLNPGDAQYVAWYASDSGDERYLFVGYNSAAAEDGSSADKMLDGQVDASDTSSPPKRHHITPPGADEPLTCMVIPAPESGRGAVAATCAWDDTGSAASVSDGGDTAAAATSVKDYDLKAFAEKVDRIRRDVRNPAS</sequence>
<reference evidence="2 3" key="1">
    <citation type="submission" date="2021-02" db="EMBL/GenBank/DDBJ databases">
        <title>Streptomyces spirodelae sp. nov., isolated from duckweed.</title>
        <authorList>
            <person name="Saimee Y."/>
            <person name="Duangmal K."/>
        </authorList>
    </citation>
    <scope>NUCLEOTIDE SEQUENCE [LARGE SCALE GENOMIC DNA]</scope>
    <source>
        <strain evidence="2 3">DW4-2</strain>
    </source>
</reference>
<feature type="compositionally biased region" description="Low complexity" evidence="1">
    <location>
        <begin position="25"/>
        <end position="35"/>
    </location>
</feature>
<gene>
    <name evidence="2" type="ORF">JW592_00155</name>
</gene>
<evidence type="ECO:0000313" key="3">
    <source>
        <dbReference type="Proteomes" id="UP001518976"/>
    </source>
</evidence>
<evidence type="ECO:0008006" key="4">
    <source>
        <dbReference type="Google" id="ProtNLM"/>
    </source>
</evidence>
<dbReference type="Proteomes" id="UP001518976">
    <property type="component" value="Unassembled WGS sequence"/>
</dbReference>
<feature type="region of interest" description="Disordered" evidence="1">
    <location>
        <begin position="99"/>
        <end position="132"/>
    </location>
</feature>
<keyword evidence="3" id="KW-1185">Reference proteome</keyword>
<evidence type="ECO:0000313" key="2">
    <source>
        <dbReference type="EMBL" id="MBO8183906.1"/>
    </source>
</evidence>
<feature type="region of interest" description="Disordered" evidence="1">
    <location>
        <begin position="16"/>
        <end position="71"/>
    </location>
</feature>
<protein>
    <recommendedName>
        <fullName evidence="4">Secreted protein</fullName>
    </recommendedName>
</protein>
<evidence type="ECO:0000256" key="1">
    <source>
        <dbReference type="SAM" id="MobiDB-lite"/>
    </source>
</evidence>
<organism evidence="2 3">
    <name type="scientific">Streptomyces spirodelae</name>
    <dbReference type="NCBI Taxonomy" id="2812904"/>
    <lineage>
        <taxon>Bacteria</taxon>
        <taxon>Bacillati</taxon>
        <taxon>Actinomycetota</taxon>
        <taxon>Actinomycetes</taxon>
        <taxon>Kitasatosporales</taxon>
        <taxon>Streptomycetaceae</taxon>
        <taxon>Streptomyces</taxon>
    </lineage>
</organism>
<accession>A0ABS3WLY5</accession>
<dbReference type="RefSeq" id="WP_209262737.1">
    <property type="nucleotide sequence ID" value="NZ_JAFFZN010000001.1"/>
</dbReference>
<dbReference type="EMBL" id="JAFFZN010000001">
    <property type="protein sequence ID" value="MBO8183906.1"/>
    <property type="molecule type" value="Genomic_DNA"/>
</dbReference>
<comment type="caution">
    <text evidence="2">The sequence shown here is derived from an EMBL/GenBank/DDBJ whole genome shotgun (WGS) entry which is preliminary data.</text>
</comment>
<name>A0ABS3WLY5_9ACTN</name>
<proteinExistence type="predicted"/>